<dbReference type="PANTHER" id="PTHR15622">
    <property type="entry name" value="WD40 REPEAT PROTEIN"/>
    <property type="match status" value="1"/>
</dbReference>
<dbReference type="InterPro" id="IPR001680">
    <property type="entry name" value="WD40_rpt"/>
</dbReference>
<organism evidence="4 5">
    <name type="scientific">Suillus luteus UH-Slu-Lm8-n1</name>
    <dbReference type="NCBI Taxonomy" id="930992"/>
    <lineage>
        <taxon>Eukaryota</taxon>
        <taxon>Fungi</taxon>
        <taxon>Dikarya</taxon>
        <taxon>Basidiomycota</taxon>
        <taxon>Agaricomycotina</taxon>
        <taxon>Agaricomycetes</taxon>
        <taxon>Agaricomycetidae</taxon>
        <taxon>Boletales</taxon>
        <taxon>Suillineae</taxon>
        <taxon>Suillaceae</taxon>
        <taxon>Suillus</taxon>
    </lineage>
</organism>
<dbReference type="PANTHER" id="PTHR15622:SF2">
    <property type="entry name" value="U4_U6 SMALL NUCLEAR RIBONUCLEOPROTEIN PRP4"/>
    <property type="match status" value="1"/>
</dbReference>
<dbReference type="PROSITE" id="PS50294">
    <property type="entry name" value="WD_REPEATS_REGION"/>
    <property type="match status" value="2"/>
</dbReference>
<name>A0A0D0B077_9AGAM</name>
<dbReference type="AlphaFoldDB" id="A0A0D0B077"/>
<dbReference type="InterPro" id="IPR015943">
    <property type="entry name" value="WD40/YVTN_repeat-like_dom_sf"/>
</dbReference>
<feature type="compositionally biased region" description="Polar residues" evidence="3">
    <location>
        <begin position="548"/>
        <end position="561"/>
    </location>
</feature>
<feature type="compositionally biased region" description="Polar residues" evidence="3">
    <location>
        <begin position="285"/>
        <end position="298"/>
    </location>
</feature>
<feature type="repeat" description="WD" evidence="2">
    <location>
        <begin position="62"/>
        <end position="103"/>
    </location>
</feature>
<feature type="region of interest" description="Disordered" evidence="3">
    <location>
        <begin position="354"/>
        <end position="444"/>
    </location>
</feature>
<feature type="compositionally biased region" description="Polar residues" evidence="3">
    <location>
        <begin position="427"/>
        <end position="437"/>
    </location>
</feature>
<feature type="region of interest" description="Disordered" evidence="3">
    <location>
        <begin position="273"/>
        <end position="300"/>
    </location>
</feature>
<dbReference type="Gene3D" id="2.130.10.10">
    <property type="entry name" value="YVTN repeat-like/Quinoprotein amine dehydrogenase"/>
    <property type="match status" value="2"/>
</dbReference>
<evidence type="ECO:0000256" key="1">
    <source>
        <dbReference type="ARBA" id="ARBA00022786"/>
    </source>
</evidence>
<evidence type="ECO:0000313" key="5">
    <source>
        <dbReference type="Proteomes" id="UP000054485"/>
    </source>
</evidence>
<dbReference type="SMART" id="SM00320">
    <property type="entry name" value="WD40"/>
    <property type="match status" value="6"/>
</dbReference>
<sequence>MDGTMHKWNCDTGLVVGEPWKGEGGWIYALALSPDGKTIACGREDGSVQQWTTDGEMMDGVWTGHSGTVRSLAWLPNGNQIASGSRDGTVLIRSVKNGKVEVGPINTGPRDVWSLAFSPSGERIASGSYKSISIWDAKAGHLVVGPIKDLGHIVTSLAWSPDSTTLFSASDRFARAFDGKTGQLLHRFEHDRVLWSIALSPTHNALACVGNDGVANFWDTEYRQHPGQPFHREHKTLRCVSFSPDGRYVAYGGDDSKLTLWMLKDIAPQLPVLTLPQQSDRRSTQQKTRPSSPSSSCLNADATGGDGLFEEVHDMYSNFFQSSQRSLPLPLSGFRLTPFKFSAHRLLHVFSRHCPPADESVPKDRSKRRFFSRRTQSNASLDPAPVTPNQSVPQNKAGESDGEQVDDCASAHNSLSTTEDTGKQHDNSSAGAQSPISDSHLHSKDKRNFLKRLLQSRGRNLKFGSLHSSTRATNGPKQVLRNPWRWNSSSFPAGPSKRPVDVAACREDDRYGIAHETDAEAAAAMLRPNDDVVDCSTQPGQPTVGAQLPQTRPAQTQASTSGPQEIGVSCCGFIFVFVFLFSCRRRSNSHQP</sequence>
<dbReference type="HOGENOM" id="CLU_028490_0_0_1"/>
<dbReference type="SUPFAM" id="SSF50978">
    <property type="entry name" value="WD40 repeat-like"/>
    <property type="match status" value="1"/>
</dbReference>
<evidence type="ECO:0000256" key="2">
    <source>
        <dbReference type="PROSITE-ProRule" id="PRU00221"/>
    </source>
</evidence>
<keyword evidence="5" id="KW-1185">Reference proteome</keyword>
<evidence type="ECO:0000256" key="3">
    <source>
        <dbReference type="SAM" id="MobiDB-lite"/>
    </source>
</evidence>
<feature type="region of interest" description="Disordered" evidence="3">
    <location>
        <begin position="540"/>
        <end position="561"/>
    </location>
</feature>
<reference evidence="4 5" key="1">
    <citation type="submission" date="2014-04" db="EMBL/GenBank/DDBJ databases">
        <authorList>
            <consortium name="DOE Joint Genome Institute"/>
            <person name="Kuo A."/>
            <person name="Ruytinx J."/>
            <person name="Rineau F."/>
            <person name="Colpaert J."/>
            <person name="Kohler A."/>
            <person name="Nagy L.G."/>
            <person name="Floudas D."/>
            <person name="Copeland A."/>
            <person name="Barry K.W."/>
            <person name="Cichocki N."/>
            <person name="Veneault-Fourrey C."/>
            <person name="LaButti K."/>
            <person name="Lindquist E.A."/>
            <person name="Lipzen A."/>
            <person name="Lundell T."/>
            <person name="Morin E."/>
            <person name="Murat C."/>
            <person name="Sun H."/>
            <person name="Tunlid A."/>
            <person name="Henrissat B."/>
            <person name="Grigoriev I.V."/>
            <person name="Hibbett D.S."/>
            <person name="Martin F."/>
            <person name="Nordberg H.P."/>
            <person name="Cantor M.N."/>
            <person name="Hua S.X."/>
        </authorList>
    </citation>
    <scope>NUCLEOTIDE SEQUENCE [LARGE SCALE GENOMIC DNA]</scope>
    <source>
        <strain evidence="4 5">UH-Slu-Lm8-n1</strain>
    </source>
</reference>
<dbReference type="Proteomes" id="UP000054485">
    <property type="component" value="Unassembled WGS sequence"/>
</dbReference>
<feature type="repeat" description="WD" evidence="2">
    <location>
        <begin position="20"/>
        <end position="51"/>
    </location>
</feature>
<dbReference type="OrthoDB" id="10251741at2759"/>
<accession>A0A0D0B077</accession>
<feature type="compositionally biased region" description="Polar residues" evidence="3">
    <location>
        <begin position="466"/>
        <end position="476"/>
    </location>
</feature>
<gene>
    <name evidence="4" type="ORF">CY34DRAFT_712556</name>
</gene>
<feature type="repeat" description="WD" evidence="2">
    <location>
        <begin position="230"/>
        <end position="261"/>
    </location>
</feature>
<protein>
    <recommendedName>
        <fullName evidence="6">Anaphase-promoting complex subunit 4 WD40 domain-containing protein</fullName>
    </recommendedName>
</protein>
<evidence type="ECO:0008006" key="6">
    <source>
        <dbReference type="Google" id="ProtNLM"/>
    </source>
</evidence>
<dbReference type="STRING" id="930992.A0A0D0B077"/>
<evidence type="ECO:0000313" key="4">
    <source>
        <dbReference type="EMBL" id="KIK43419.1"/>
    </source>
</evidence>
<dbReference type="InterPro" id="IPR051983">
    <property type="entry name" value="WSB_SOCS-box_domain"/>
</dbReference>
<dbReference type="InParanoid" id="A0A0D0B077"/>
<dbReference type="PROSITE" id="PS50082">
    <property type="entry name" value="WD_REPEATS_2"/>
    <property type="match status" value="3"/>
</dbReference>
<feature type="region of interest" description="Disordered" evidence="3">
    <location>
        <begin position="461"/>
        <end position="500"/>
    </location>
</feature>
<dbReference type="InterPro" id="IPR036322">
    <property type="entry name" value="WD40_repeat_dom_sf"/>
</dbReference>
<dbReference type="Pfam" id="PF00400">
    <property type="entry name" value="WD40"/>
    <property type="match status" value="6"/>
</dbReference>
<reference evidence="5" key="2">
    <citation type="submission" date="2015-01" db="EMBL/GenBank/DDBJ databases">
        <title>Evolutionary Origins and Diversification of the Mycorrhizal Mutualists.</title>
        <authorList>
            <consortium name="DOE Joint Genome Institute"/>
            <consortium name="Mycorrhizal Genomics Consortium"/>
            <person name="Kohler A."/>
            <person name="Kuo A."/>
            <person name="Nagy L.G."/>
            <person name="Floudas D."/>
            <person name="Copeland A."/>
            <person name="Barry K.W."/>
            <person name="Cichocki N."/>
            <person name="Veneault-Fourrey C."/>
            <person name="LaButti K."/>
            <person name="Lindquist E.A."/>
            <person name="Lipzen A."/>
            <person name="Lundell T."/>
            <person name="Morin E."/>
            <person name="Murat C."/>
            <person name="Riley R."/>
            <person name="Ohm R."/>
            <person name="Sun H."/>
            <person name="Tunlid A."/>
            <person name="Henrissat B."/>
            <person name="Grigoriev I.V."/>
            <person name="Hibbett D.S."/>
            <person name="Martin F."/>
        </authorList>
    </citation>
    <scope>NUCLEOTIDE SEQUENCE [LARGE SCALE GENOMIC DNA]</scope>
    <source>
        <strain evidence="5">UH-Slu-Lm8-n1</strain>
    </source>
</reference>
<proteinExistence type="predicted"/>
<keyword evidence="2" id="KW-0853">WD repeat</keyword>
<dbReference type="GO" id="GO:0000209">
    <property type="term" value="P:protein polyubiquitination"/>
    <property type="evidence" value="ECO:0007669"/>
    <property type="project" value="TreeGrafter"/>
</dbReference>
<dbReference type="CDD" id="cd00200">
    <property type="entry name" value="WD40"/>
    <property type="match status" value="1"/>
</dbReference>
<keyword evidence="1" id="KW-0833">Ubl conjugation pathway</keyword>
<dbReference type="EMBL" id="KN835213">
    <property type="protein sequence ID" value="KIK43419.1"/>
    <property type="molecule type" value="Genomic_DNA"/>
</dbReference>